<dbReference type="AlphaFoldDB" id="A0A9D1YVP3"/>
<sequence>MNTWSVAAVEDASVLVANTHVFDHAVTLASAEDFLARKGHLLLMAMTRENRAIGFVSGVEMRHPDKPPEMFIYELGVEPAWRRRGVAQSLLVALRAEAIERGCTGMWTGTEHDNAAALATYGSLGAVIDKESVFVTWDAIAATDGP</sequence>
<evidence type="ECO:0000313" key="5">
    <source>
        <dbReference type="Proteomes" id="UP000824005"/>
    </source>
</evidence>
<dbReference type="PANTHER" id="PTHR43877">
    <property type="entry name" value="AMINOALKYLPHOSPHONATE N-ACETYLTRANSFERASE-RELATED-RELATED"/>
    <property type="match status" value="1"/>
</dbReference>
<comment type="caution">
    <text evidence="4">The sequence shown here is derived from an EMBL/GenBank/DDBJ whole genome shotgun (WGS) entry which is preliminary data.</text>
</comment>
<dbReference type="Gene3D" id="3.40.630.30">
    <property type="match status" value="1"/>
</dbReference>
<organism evidence="4 5">
    <name type="scientific">Candidatus Agrococcus pullicola</name>
    <dbReference type="NCBI Taxonomy" id="2838429"/>
    <lineage>
        <taxon>Bacteria</taxon>
        <taxon>Bacillati</taxon>
        <taxon>Actinomycetota</taxon>
        <taxon>Actinomycetes</taxon>
        <taxon>Micrococcales</taxon>
        <taxon>Microbacteriaceae</taxon>
        <taxon>Agrococcus</taxon>
    </lineage>
</organism>
<gene>
    <name evidence="4" type="ORF">H9830_07950</name>
</gene>
<protein>
    <submittedName>
        <fullName evidence="4">GNAT family N-acetyltransferase</fullName>
    </submittedName>
</protein>
<dbReference type="PROSITE" id="PS51186">
    <property type="entry name" value="GNAT"/>
    <property type="match status" value="1"/>
</dbReference>
<reference evidence="4" key="2">
    <citation type="submission" date="2021-04" db="EMBL/GenBank/DDBJ databases">
        <authorList>
            <person name="Gilroy R."/>
        </authorList>
    </citation>
    <scope>NUCLEOTIDE SEQUENCE</scope>
    <source>
        <strain evidence="4">ChiGjej1B1-98</strain>
    </source>
</reference>
<name>A0A9D1YVP3_9MICO</name>
<evidence type="ECO:0000259" key="3">
    <source>
        <dbReference type="PROSITE" id="PS51186"/>
    </source>
</evidence>
<keyword evidence="1" id="KW-0808">Transferase</keyword>
<dbReference type="Proteomes" id="UP000824005">
    <property type="component" value="Unassembled WGS sequence"/>
</dbReference>
<dbReference type="InterPro" id="IPR050832">
    <property type="entry name" value="Bact_Acetyltransf"/>
</dbReference>
<dbReference type="Pfam" id="PF00583">
    <property type="entry name" value="Acetyltransf_1"/>
    <property type="match status" value="1"/>
</dbReference>
<feature type="domain" description="N-acetyltransferase" evidence="3">
    <location>
        <begin position="1"/>
        <end position="146"/>
    </location>
</feature>
<dbReference type="InterPro" id="IPR016181">
    <property type="entry name" value="Acyl_CoA_acyltransferase"/>
</dbReference>
<keyword evidence="2" id="KW-0012">Acyltransferase</keyword>
<evidence type="ECO:0000256" key="1">
    <source>
        <dbReference type="ARBA" id="ARBA00022679"/>
    </source>
</evidence>
<reference evidence="4" key="1">
    <citation type="journal article" date="2021" name="PeerJ">
        <title>Extensive microbial diversity within the chicken gut microbiome revealed by metagenomics and culture.</title>
        <authorList>
            <person name="Gilroy R."/>
            <person name="Ravi A."/>
            <person name="Getino M."/>
            <person name="Pursley I."/>
            <person name="Horton D.L."/>
            <person name="Alikhan N.F."/>
            <person name="Baker D."/>
            <person name="Gharbi K."/>
            <person name="Hall N."/>
            <person name="Watson M."/>
            <person name="Adriaenssens E.M."/>
            <person name="Foster-Nyarko E."/>
            <person name="Jarju S."/>
            <person name="Secka A."/>
            <person name="Antonio M."/>
            <person name="Oren A."/>
            <person name="Chaudhuri R.R."/>
            <person name="La Ragione R."/>
            <person name="Hildebrand F."/>
            <person name="Pallen M.J."/>
        </authorList>
    </citation>
    <scope>NUCLEOTIDE SEQUENCE</scope>
    <source>
        <strain evidence="4">ChiGjej1B1-98</strain>
    </source>
</reference>
<dbReference type="SUPFAM" id="SSF55729">
    <property type="entry name" value="Acyl-CoA N-acyltransferases (Nat)"/>
    <property type="match status" value="1"/>
</dbReference>
<evidence type="ECO:0000313" key="4">
    <source>
        <dbReference type="EMBL" id="HIY66193.1"/>
    </source>
</evidence>
<dbReference type="EMBL" id="DXDC01000232">
    <property type="protein sequence ID" value="HIY66193.1"/>
    <property type="molecule type" value="Genomic_DNA"/>
</dbReference>
<evidence type="ECO:0000256" key="2">
    <source>
        <dbReference type="ARBA" id="ARBA00023315"/>
    </source>
</evidence>
<accession>A0A9D1YVP3</accession>
<dbReference type="InterPro" id="IPR000182">
    <property type="entry name" value="GNAT_dom"/>
</dbReference>
<proteinExistence type="predicted"/>
<dbReference type="CDD" id="cd04301">
    <property type="entry name" value="NAT_SF"/>
    <property type="match status" value="1"/>
</dbReference>
<dbReference type="GO" id="GO:0016747">
    <property type="term" value="F:acyltransferase activity, transferring groups other than amino-acyl groups"/>
    <property type="evidence" value="ECO:0007669"/>
    <property type="project" value="InterPro"/>
</dbReference>